<evidence type="ECO:0000313" key="1">
    <source>
        <dbReference type="EMBL" id="JAN53902.1"/>
    </source>
</evidence>
<reference evidence="1" key="1">
    <citation type="submission" date="2015-10" db="EMBL/GenBank/DDBJ databases">
        <title>EvidentialGene: Evidence-directed Construction of Complete mRNA Transcriptomes without Genomes.</title>
        <authorList>
            <person name="Gilbert D.G."/>
        </authorList>
    </citation>
    <scope>NUCLEOTIDE SEQUENCE</scope>
</reference>
<protein>
    <submittedName>
        <fullName evidence="1">Uncharacterized protein</fullName>
    </submittedName>
</protein>
<organism evidence="1">
    <name type="scientific">Daphnia magna</name>
    <dbReference type="NCBI Taxonomy" id="35525"/>
    <lineage>
        <taxon>Eukaryota</taxon>
        <taxon>Metazoa</taxon>
        <taxon>Ecdysozoa</taxon>
        <taxon>Arthropoda</taxon>
        <taxon>Crustacea</taxon>
        <taxon>Branchiopoda</taxon>
        <taxon>Diplostraca</taxon>
        <taxon>Cladocera</taxon>
        <taxon>Anomopoda</taxon>
        <taxon>Daphniidae</taxon>
        <taxon>Daphnia</taxon>
    </lineage>
</organism>
<accession>A0A0P6GPM3</accession>
<proteinExistence type="predicted"/>
<dbReference type="EMBL" id="GDIQ01040835">
    <property type="protein sequence ID" value="JAN53902.1"/>
    <property type="molecule type" value="Transcribed_RNA"/>
</dbReference>
<name>A0A0P6GPM3_9CRUS</name>
<dbReference type="AlphaFoldDB" id="A0A0P6GPM3"/>
<sequence length="52" mass="6286">MLNKIMQVTKGHLRRVFDCRALLEPSVYLENQIFFQFDRGRKTSGFIWMNLH</sequence>